<dbReference type="Gene3D" id="1.10.10.10">
    <property type="entry name" value="Winged helix-like DNA-binding domain superfamily/Winged helix DNA-binding domain"/>
    <property type="match status" value="1"/>
</dbReference>
<evidence type="ECO:0000313" key="6">
    <source>
        <dbReference type="EMBL" id="AYB46191.1"/>
    </source>
</evidence>
<evidence type="ECO:0000256" key="2">
    <source>
        <dbReference type="ARBA" id="ARBA00023015"/>
    </source>
</evidence>
<dbReference type="CDD" id="cd06171">
    <property type="entry name" value="Sigma70_r4"/>
    <property type="match status" value="1"/>
</dbReference>
<evidence type="ECO:0000259" key="5">
    <source>
        <dbReference type="PROSITE" id="PS51819"/>
    </source>
</evidence>
<dbReference type="GO" id="GO:0003677">
    <property type="term" value="F:DNA binding"/>
    <property type="evidence" value="ECO:0007669"/>
    <property type="project" value="InterPro"/>
</dbReference>
<feature type="domain" description="VOC" evidence="5">
    <location>
        <begin position="202"/>
        <end position="307"/>
    </location>
</feature>
<dbReference type="InterPro" id="IPR029068">
    <property type="entry name" value="Glyas_Bleomycin-R_OHBP_Dase"/>
</dbReference>
<comment type="similarity">
    <text evidence="1">Belongs to the sigma-70 factor family. ECF subfamily.</text>
</comment>
<dbReference type="Proteomes" id="UP000266552">
    <property type="component" value="Chromosome"/>
</dbReference>
<organism evidence="6 7">
    <name type="scientific">Paenibacillus lautus</name>
    <name type="common">Bacillus lautus</name>
    <dbReference type="NCBI Taxonomy" id="1401"/>
    <lineage>
        <taxon>Bacteria</taxon>
        <taxon>Bacillati</taxon>
        <taxon>Bacillota</taxon>
        <taxon>Bacilli</taxon>
        <taxon>Bacillales</taxon>
        <taxon>Paenibacillaceae</taxon>
        <taxon>Paenibacillus</taxon>
    </lineage>
</organism>
<dbReference type="InterPro" id="IPR013325">
    <property type="entry name" value="RNA_pol_sigma_r2"/>
</dbReference>
<dbReference type="InterPro" id="IPR036388">
    <property type="entry name" value="WH-like_DNA-bd_sf"/>
</dbReference>
<keyword evidence="2" id="KW-0805">Transcription regulation</keyword>
<keyword evidence="4" id="KW-0804">Transcription</keyword>
<keyword evidence="3" id="KW-0731">Sigma factor</keyword>
<dbReference type="RefSeq" id="WP_119849814.1">
    <property type="nucleotide sequence ID" value="NZ_CP032412.1"/>
</dbReference>
<name>A0A385TRY8_PAELA</name>
<dbReference type="GO" id="GO:0006352">
    <property type="term" value="P:DNA-templated transcription initiation"/>
    <property type="evidence" value="ECO:0007669"/>
    <property type="project" value="InterPro"/>
</dbReference>
<evidence type="ECO:0000256" key="4">
    <source>
        <dbReference type="ARBA" id="ARBA00023163"/>
    </source>
</evidence>
<protein>
    <submittedName>
        <fullName evidence="6">Sigma-70 family RNA polymerase sigma factor</fullName>
    </submittedName>
</protein>
<dbReference type="InterPro" id="IPR014284">
    <property type="entry name" value="RNA_pol_sigma-70_dom"/>
</dbReference>
<dbReference type="InterPro" id="IPR013249">
    <property type="entry name" value="RNA_pol_sigma70_r4_t2"/>
</dbReference>
<dbReference type="SUPFAM" id="SSF54593">
    <property type="entry name" value="Glyoxalase/Bleomycin resistance protein/Dihydroxybiphenyl dioxygenase"/>
    <property type="match status" value="1"/>
</dbReference>
<dbReference type="EMBL" id="CP032412">
    <property type="protein sequence ID" value="AYB46191.1"/>
    <property type="molecule type" value="Genomic_DNA"/>
</dbReference>
<dbReference type="GO" id="GO:0016987">
    <property type="term" value="F:sigma factor activity"/>
    <property type="evidence" value="ECO:0007669"/>
    <property type="project" value="UniProtKB-KW"/>
</dbReference>
<sequence length="308" mass="35433">MQEHSPLSHQRIEDAKAGDFDAYRMIVNEYSNALLSVAYSVLGDFHEAQDAVQEAFLKCYRNLHTLNDPTKLGSWLYAIAHRTSLDFAKRSKRTLPLHETAPSTDNITPWLEQYVIHDSVWGALQKLEEKSKSVVVLHYLSEWSMKEIGQFLNMSVSAVESRIRRAREVLKQHLARDFEHYFLTHRLGRDFEQQVSEHVLKRAGHFYIPVTDKGQATAWFTLHFHLGTSRHGNPVLESGQELYLLECQRHAPGRMPVLTFEAASVGELEQRLHQQGIGMEPIREDALFGKLLVFYDPDGNKYHAIEPN</sequence>
<dbReference type="InterPro" id="IPR037523">
    <property type="entry name" value="VOC_core"/>
</dbReference>
<dbReference type="PROSITE" id="PS51819">
    <property type="entry name" value="VOC"/>
    <property type="match status" value="1"/>
</dbReference>
<dbReference type="KEGG" id="plw:D5F53_24115"/>
<evidence type="ECO:0000256" key="3">
    <source>
        <dbReference type="ARBA" id="ARBA00023082"/>
    </source>
</evidence>
<dbReference type="Gene3D" id="1.10.1740.10">
    <property type="match status" value="1"/>
</dbReference>
<evidence type="ECO:0000256" key="1">
    <source>
        <dbReference type="ARBA" id="ARBA00010641"/>
    </source>
</evidence>
<dbReference type="Gene3D" id="3.10.180.10">
    <property type="entry name" value="2,3-Dihydroxybiphenyl 1,2-Dioxygenase, domain 1"/>
    <property type="match status" value="1"/>
</dbReference>
<dbReference type="PANTHER" id="PTHR43133">
    <property type="entry name" value="RNA POLYMERASE ECF-TYPE SIGMA FACTO"/>
    <property type="match status" value="1"/>
</dbReference>
<keyword evidence="7" id="KW-1185">Reference proteome</keyword>
<dbReference type="NCBIfam" id="TIGR02937">
    <property type="entry name" value="sigma70-ECF"/>
    <property type="match status" value="1"/>
</dbReference>
<dbReference type="InterPro" id="IPR007627">
    <property type="entry name" value="RNA_pol_sigma70_r2"/>
</dbReference>
<dbReference type="InterPro" id="IPR039425">
    <property type="entry name" value="RNA_pol_sigma-70-like"/>
</dbReference>
<evidence type="ECO:0000313" key="7">
    <source>
        <dbReference type="Proteomes" id="UP000266552"/>
    </source>
</evidence>
<reference evidence="6 7" key="1">
    <citation type="submission" date="2018-09" db="EMBL/GenBank/DDBJ databases">
        <title>Genome Sequence of Paenibacillus lautus Strain E7593-69, Azo Dye-Degrading Bacteria, Isolated from Commercial Tattoo Inks.</title>
        <authorList>
            <person name="Nho S.W."/>
            <person name="Kim S.-J."/>
            <person name="Kweon O."/>
            <person name="Cerniglia C.E."/>
        </authorList>
    </citation>
    <scope>NUCLEOTIDE SEQUENCE [LARGE SCALE GENOMIC DNA]</scope>
    <source>
        <strain evidence="6 7">E7593-69</strain>
    </source>
</reference>
<proteinExistence type="inferred from homology"/>
<dbReference type="InterPro" id="IPR013324">
    <property type="entry name" value="RNA_pol_sigma_r3/r4-like"/>
</dbReference>
<dbReference type="AlphaFoldDB" id="A0A385TRY8"/>
<dbReference type="PANTHER" id="PTHR43133:SF51">
    <property type="entry name" value="RNA POLYMERASE SIGMA FACTOR"/>
    <property type="match status" value="1"/>
</dbReference>
<accession>A0A385TRY8</accession>
<gene>
    <name evidence="6" type="ORF">D5F53_24115</name>
</gene>
<dbReference type="Pfam" id="PF04542">
    <property type="entry name" value="Sigma70_r2"/>
    <property type="match status" value="1"/>
</dbReference>
<dbReference type="SUPFAM" id="SSF88946">
    <property type="entry name" value="Sigma2 domain of RNA polymerase sigma factors"/>
    <property type="match status" value="1"/>
</dbReference>
<dbReference type="Pfam" id="PF08281">
    <property type="entry name" value="Sigma70_r4_2"/>
    <property type="match status" value="1"/>
</dbReference>
<dbReference type="SUPFAM" id="SSF88659">
    <property type="entry name" value="Sigma3 and sigma4 domains of RNA polymerase sigma factors"/>
    <property type="match status" value="1"/>
</dbReference>